<name>A0A1Q2MFV8_9BACT</name>
<dbReference type="OrthoDB" id="543560at2"/>
<dbReference type="EMBL" id="CP019646">
    <property type="protein sequence ID" value="AQQ71571.1"/>
    <property type="molecule type" value="Genomic_DNA"/>
</dbReference>
<accession>A0A1Q2MFV8</accession>
<dbReference type="PROSITE" id="PS51318">
    <property type="entry name" value="TAT"/>
    <property type="match status" value="1"/>
</dbReference>
<dbReference type="STRING" id="1851148.SMSP2_01947"/>
<keyword evidence="2" id="KW-1185">Reference proteome</keyword>
<dbReference type="AlphaFoldDB" id="A0A1Q2MFV8"/>
<dbReference type="InterPro" id="IPR016195">
    <property type="entry name" value="Pol/histidinol_Pase-like"/>
</dbReference>
<evidence type="ECO:0000313" key="1">
    <source>
        <dbReference type="EMBL" id="AQQ71571.1"/>
    </source>
</evidence>
<sequence length="634" mass="70473" precursor="true">MDKKLSRRAFVVNSTGFVASGAILLNAADFAHAENASIIQTKAEIIKPETLIAGKAYEIVIEVTNGSEPIPVGGAVMLTVHHAVGHVIKFQVNNPNSPGYVTVKGKTADNFRLETDEWLTVKEKLFADMGPPSRSSNSLFHKGVLATVTKKPVEPHEKIRFTLGANAEKLAMPDSEISEHEFRISTDTDGDRKFENIAASPVIDILADNAASLAAFVPADIQAGKEFEMLIRAEDGNLNTDFRFNAAADIFDEQERLIKRGVRFENGLAKTIISAAKPGHQRFRIRSGQLSGRSNPCMVSTDMPKYKIFWGDIHGHTDVSDGLRKTIDEYYEYGRDQAGLDVCAVTDHGYFDWPQTKNSAKKFYQPHKFVTILGQEGGTTDHINYYFKSFDEDHIQTWPSTLEGVIEQLNKQYDVKNRAVIAGPHHFTYNRGSDDYPFGIWDENIFRFVEVCSSHGTSEYLGNPNPCPGACQEFKFMQAGLAKGRKFGVIGSSDTHSSQPGRNSWSYYRGGLVAFLAEDLTFDSIWDAFYNYRVYAAALDRIYIDFKINGSPMGTTVKSSTSNTAAYTVIGKTDKLNVTLIHNNKEIRTDSCDNGIVKVETELAPEPGSNFAYLRVVEDNSQRAWSTPIWIDNS</sequence>
<dbReference type="InterPro" id="IPR006311">
    <property type="entry name" value="TAT_signal"/>
</dbReference>
<organism evidence="1 2">
    <name type="scientific">Limihaloglobus sulfuriphilus</name>
    <dbReference type="NCBI Taxonomy" id="1851148"/>
    <lineage>
        <taxon>Bacteria</taxon>
        <taxon>Pseudomonadati</taxon>
        <taxon>Planctomycetota</taxon>
        <taxon>Phycisphaerae</taxon>
        <taxon>Sedimentisphaerales</taxon>
        <taxon>Sedimentisphaeraceae</taxon>
        <taxon>Limihaloglobus</taxon>
    </lineage>
</organism>
<gene>
    <name evidence="1" type="ORF">SMSP2_01947</name>
</gene>
<evidence type="ECO:0000313" key="2">
    <source>
        <dbReference type="Proteomes" id="UP000188181"/>
    </source>
</evidence>
<proteinExistence type="predicted"/>
<reference evidence="2" key="1">
    <citation type="submission" date="2017-02" db="EMBL/GenBank/DDBJ databases">
        <title>Comparative genomics and description of representatives of a novel lineage of planctomycetes thriving in anoxic sediments.</title>
        <authorList>
            <person name="Spring S."/>
            <person name="Bunk B."/>
            <person name="Sproer C."/>
        </authorList>
    </citation>
    <scope>NUCLEOTIDE SEQUENCE [LARGE SCALE GENOMIC DNA]</scope>
    <source>
        <strain evidence="2">SM-Chi-D1</strain>
    </source>
</reference>
<dbReference type="Proteomes" id="UP000188181">
    <property type="component" value="Chromosome"/>
</dbReference>
<protein>
    <submittedName>
        <fullName evidence="1">Uncharacterized protein</fullName>
    </submittedName>
</protein>
<dbReference type="KEGG" id="pbas:SMSP2_01947"/>
<dbReference type="RefSeq" id="WP_146683736.1">
    <property type="nucleotide sequence ID" value="NZ_CP019646.1"/>
</dbReference>
<dbReference type="SUPFAM" id="SSF89550">
    <property type="entry name" value="PHP domain-like"/>
    <property type="match status" value="1"/>
</dbReference>
<dbReference type="Gene3D" id="3.20.20.140">
    <property type="entry name" value="Metal-dependent hydrolases"/>
    <property type="match status" value="1"/>
</dbReference>